<dbReference type="Proteomes" id="UP000230137">
    <property type="component" value="Unassembled WGS sequence"/>
</dbReference>
<evidence type="ECO:0000313" key="3">
    <source>
        <dbReference type="Proteomes" id="UP000230137"/>
    </source>
</evidence>
<keyword evidence="1" id="KW-0472">Membrane</keyword>
<dbReference type="AlphaFoldDB" id="A0A2M7W4P2"/>
<feature type="transmembrane region" description="Helical" evidence="1">
    <location>
        <begin position="115"/>
        <end position="133"/>
    </location>
</feature>
<feature type="transmembrane region" description="Helical" evidence="1">
    <location>
        <begin position="163"/>
        <end position="183"/>
    </location>
</feature>
<sequence length="186" mass="21661">MYTLQEMNEKIQSDLNKFDNDLMSARKISNDAIYKIIWFSASIIGFTITIISIPKIETTISLDALQISWFLFLAVIIIGLLIVTLEGRIEYAIYWKGFQLQNFDGTKGFTKTKQLAVAFIISIITILYPRNLISKNYKIENKNKFYSQINRMVISQLNYIKNVIFILENILIIILLFGLFYLIKSY</sequence>
<organism evidence="2 3">
    <name type="scientific">Candidatus Berkelbacteria bacterium CG_4_10_14_0_2_um_filter_35_9_33_12</name>
    <dbReference type="NCBI Taxonomy" id="1974499"/>
    <lineage>
        <taxon>Bacteria</taxon>
        <taxon>Candidatus Berkelbacteria</taxon>
    </lineage>
</organism>
<comment type="caution">
    <text evidence="2">The sequence shown here is derived from an EMBL/GenBank/DDBJ whole genome shotgun (WGS) entry which is preliminary data.</text>
</comment>
<gene>
    <name evidence="2" type="ORF">COX60_00865</name>
</gene>
<dbReference type="EMBL" id="PFQF01000015">
    <property type="protein sequence ID" value="PJA20782.1"/>
    <property type="molecule type" value="Genomic_DNA"/>
</dbReference>
<name>A0A2M7W4P2_9BACT</name>
<evidence type="ECO:0000313" key="2">
    <source>
        <dbReference type="EMBL" id="PJA20782.1"/>
    </source>
</evidence>
<evidence type="ECO:0000256" key="1">
    <source>
        <dbReference type="SAM" id="Phobius"/>
    </source>
</evidence>
<feature type="transmembrane region" description="Helical" evidence="1">
    <location>
        <begin position="32"/>
        <end position="53"/>
    </location>
</feature>
<protein>
    <submittedName>
        <fullName evidence="2">Uncharacterized protein</fullName>
    </submittedName>
</protein>
<keyword evidence="1" id="KW-1133">Transmembrane helix</keyword>
<accession>A0A2M7W4P2</accession>
<keyword evidence="1" id="KW-0812">Transmembrane</keyword>
<feature type="transmembrane region" description="Helical" evidence="1">
    <location>
        <begin position="65"/>
        <end position="85"/>
    </location>
</feature>
<proteinExistence type="predicted"/>
<reference evidence="3" key="1">
    <citation type="submission" date="2017-09" db="EMBL/GenBank/DDBJ databases">
        <title>Depth-based differentiation of microbial function through sediment-hosted aquifers and enrichment of novel symbionts in the deep terrestrial subsurface.</title>
        <authorList>
            <person name="Probst A.J."/>
            <person name="Ladd B."/>
            <person name="Jarett J.K."/>
            <person name="Geller-Mcgrath D.E."/>
            <person name="Sieber C.M.K."/>
            <person name="Emerson J.B."/>
            <person name="Anantharaman K."/>
            <person name="Thomas B.C."/>
            <person name="Malmstrom R."/>
            <person name="Stieglmeier M."/>
            <person name="Klingl A."/>
            <person name="Woyke T."/>
            <person name="Ryan C.M."/>
            <person name="Banfield J.F."/>
        </authorList>
    </citation>
    <scope>NUCLEOTIDE SEQUENCE [LARGE SCALE GENOMIC DNA]</scope>
</reference>